<dbReference type="EMBL" id="POAF01000002">
    <property type="protein sequence ID" value="RBM02667.1"/>
    <property type="molecule type" value="Genomic_DNA"/>
</dbReference>
<feature type="compositionally biased region" description="Gly residues" evidence="1">
    <location>
        <begin position="362"/>
        <end position="371"/>
    </location>
</feature>
<feature type="compositionally biased region" description="Low complexity" evidence="1">
    <location>
        <begin position="404"/>
        <end position="419"/>
    </location>
</feature>
<dbReference type="AlphaFoldDB" id="A0A365YJU8"/>
<evidence type="ECO:0000313" key="3">
    <source>
        <dbReference type="EMBL" id="RBM02667.1"/>
    </source>
</evidence>
<reference evidence="3 4" key="1">
    <citation type="submission" date="2018-01" db="EMBL/GenBank/DDBJ databases">
        <title>Glutamicibacter soli strain NHPC-3 Whole genome sequence and assembly.</title>
        <authorList>
            <person name="Choudhury P."/>
            <person name="Gupta D."/>
            <person name="Sengupta K."/>
            <person name="Jawed A."/>
            <person name="Sultana N."/>
            <person name="Saha P."/>
        </authorList>
    </citation>
    <scope>NUCLEOTIDE SEQUENCE [LARGE SCALE GENOMIC DNA]</scope>
    <source>
        <strain evidence="3 4">NHPC-3</strain>
    </source>
</reference>
<dbReference type="CDD" id="cd00085">
    <property type="entry name" value="HNHc"/>
    <property type="match status" value="1"/>
</dbReference>
<gene>
    <name evidence="3" type="ORF">C1H84_04310</name>
</gene>
<dbReference type="SMART" id="SM00507">
    <property type="entry name" value="HNHc"/>
    <property type="match status" value="1"/>
</dbReference>
<proteinExistence type="predicted"/>
<protein>
    <recommendedName>
        <fullName evidence="2">HNH nuclease domain-containing protein</fullName>
    </recommendedName>
</protein>
<dbReference type="Proteomes" id="UP000252167">
    <property type="component" value="Unassembled WGS sequence"/>
</dbReference>
<evidence type="ECO:0000256" key="1">
    <source>
        <dbReference type="SAM" id="MobiDB-lite"/>
    </source>
</evidence>
<organism evidence="3 4">
    <name type="scientific">Glutamicibacter soli</name>
    <dbReference type="NCBI Taxonomy" id="453836"/>
    <lineage>
        <taxon>Bacteria</taxon>
        <taxon>Bacillati</taxon>
        <taxon>Actinomycetota</taxon>
        <taxon>Actinomycetes</taxon>
        <taxon>Micrococcales</taxon>
        <taxon>Micrococcaceae</taxon>
        <taxon>Glutamicibacter</taxon>
    </lineage>
</organism>
<dbReference type="InterPro" id="IPR003615">
    <property type="entry name" value="HNH_nuc"/>
</dbReference>
<evidence type="ECO:0000259" key="2">
    <source>
        <dbReference type="SMART" id="SM00507"/>
    </source>
</evidence>
<feature type="region of interest" description="Disordered" evidence="1">
    <location>
        <begin position="287"/>
        <end position="460"/>
    </location>
</feature>
<accession>A0A365YJU8</accession>
<comment type="caution">
    <text evidence="3">The sequence shown here is derived from an EMBL/GenBank/DDBJ whole genome shotgun (WGS) entry which is preliminary data.</text>
</comment>
<name>A0A365YJU8_9MICC</name>
<sequence>MSIHQLAAALQVLHNAITTSIPRGAAAALLEVMASCCALLVKLSEALHGIEDPRVAAAHAHLIEQLFHYTQREQLRSQIHLESTGAHLLEDDELDALRQARDQHAYRQLDLATAPRLHAGRAHYTSTADFSAAWLGLNYYGAASRLHDAHLLIARRAMDGGTLTPRLAGLARLYQEPGAVDPRRIAQAARALDKFEPADTCFEGLPLPPTARHADGALMEEHVLAALAEPNRTTSEKQVSTLISDYRREHGKQRAPETGIFFRGTRAGVDCYDLRAAGEQAEQLRSLMGQADNPRTQAGKAARAARAARPGSSNPDRSAADAEAIERGEVQTDPLFSSDAPAPDWSGINSGPDSSPDAGPVPDGGTGGGPAEEGRENLIDFDTWHSAGKGSQGASEGQYGQDISESQHAQESSEGQEGQDSGGAETGHEDAGHGFGDAAGQPRTEYSDQDPELGGDADVPPAQRRLNAFLAALSSGHQGPGAKTIAPRVGIHIQLKALEDLRHPEMLTSTTDHGVGLDAAETGRLMCEGAIYRVIFGPDGQPLDVGRTQRFFTEAIKRAALARDRGCIVPGCTAPPEMLECHHDDWWEHGGQTSCRNASCLCRRHHLAIHAGLLTLVKIGGLAYILFPKHVDPLQIPQRNRLYTAA</sequence>
<feature type="compositionally biased region" description="Basic and acidic residues" evidence="1">
    <location>
        <begin position="318"/>
        <end position="330"/>
    </location>
</feature>
<evidence type="ECO:0000313" key="4">
    <source>
        <dbReference type="Proteomes" id="UP000252167"/>
    </source>
</evidence>
<keyword evidence="4" id="KW-1185">Reference proteome</keyword>
<dbReference type="RefSeq" id="WP_113606663.1">
    <property type="nucleotide sequence ID" value="NZ_POAF01000002.1"/>
</dbReference>
<feature type="domain" description="HNH nuclease" evidence="2">
    <location>
        <begin position="555"/>
        <end position="607"/>
    </location>
</feature>